<gene>
    <name evidence="2" type="ORF">NCTC13645_02197</name>
</gene>
<sequence>MALSAQEQFQTLLKQLDFETIPESFNGAALEKLVVHKSHVCGNLTLLLRLYHQ</sequence>
<evidence type="ECO:0000313" key="2">
    <source>
        <dbReference type="EMBL" id="SUP61073.1"/>
    </source>
</evidence>
<dbReference type="InterPro" id="IPR028112">
    <property type="entry name" value="DNA_PolC-type_N_I"/>
</dbReference>
<evidence type="ECO:0000313" key="3">
    <source>
        <dbReference type="Proteomes" id="UP000254621"/>
    </source>
</evidence>
<dbReference type="Pfam" id="PF14480">
    <property type="entry name" value="DNA_pol3_a_NI"/>
    <property type="match status" value="1"/>
</dbReference>
<dbReference type="Proteomes" id="UP000254621">
    <property type="component" value="Unassembled WGS sequence"/>
</dbReference>
<evidence type="ECO:0000259" key="1">
    <source>
        <dbReference type="Pfam" id="PF14480"/>
    </source>
</evidence>
<protein>
    <recommendedName>
        <fullName evidence="1">DNA polymerase III PolC-type N-terminal domain-containing protein</fullName>
    </recommendedName>
</protein>
<name>A0A380P798_WEIVI</name>
<feature type="domain" description="DNA polymerase III PolC-type N-terminal" evidence="1">
    <location>
        <begin position="8"/>
        <end position="39"/>
    </location>
</feature>
<dbReference type="AlphaFoldDB" id="A0A380P798"/>
<organism evidence="2 3">
    <name type="scientific">Weissella viridescens</name>
    <name type="common">Lactobacillus viridescens</name>
    <dbReference type="NCBI Taxonomy" id="1629"/>
    <lineage>
        <taxon>Bacteria</taxon>
        <taxon>Bacillati</taxon>
        <taxon>Bacillota</taxon>
        <taxon>Bacilli</taxon>
        <taxon>Lactobacillales</taxon>
        <taxon>Lactobacillaceae</taxon>
        <taxon>Weissella</taxon>
    </lineage>
</organism>
<accession>A0A380P798</accession>
<dbReference type="EMBL" id="UHIV01000005">
    <property type="protein sequence ID" value="SUP61073.1"/>
    <property type="molecule type" value="Genomic_DNA"/>
</dbReference>
<reference evidence="2 3" key="1">
    <citation type="submission" date="2018-06" db="EMBL/GenBank/DDBJ databases">
        <authorList>
            <consortium name="Pathogen Informatics"/>
            <person name="Doyle S."/>
        </authorList>
    </citation>
    <scope>NUCLEOTIDE SEQUENCE [LARGE SCALE GENOMIC DNA]</scope>
    <source>
        <strain evidence="2 3">NCTC13645</strain>
    </source>
</reference>
<proteinExistence type="predicted"/>